<sequence>MNDNVAPGYRLVADRTTGHMVPETVPVERSQFYSADGQKETDLH</sequence>
<dbReference type="EMBL" id="SLWS01000012">
    <property type="protein sequence ID" value="TCO52278.1"/>
    <property type="molecule type" value="Genomic_DNA"/>
</dbReference>
<reference evidence="1 2" key="1">
    <citation type="submission" date="2019-03" db="EMBL/GenBank/DDBJ databases">
        <title>Genomic Encyclopedia of Type Strains, Phase IV (KMG-IV): sequencing the most valuable type-strain genomes for metagenomic binning, comparative biology and taxonomic classification.</title>
        <authorList>
            <person name="Goeker M."/>
        </authorList>
    </citation>
    <scope>NUCLEOTIDE SEQUENCE [LARGE SCALE GENOMIC DNA]</scope>
    <source>
        <strain evidence="1 2">DSM 45934</strain>
    </source>
</reference>
<protein>
    <submittedName>
        <fullName evidence="1">Uncharacterized protein</fullName>
    </submittedName>
</protein>
<evidence type="ECO:0000313" key="1">
    <source>
        <dbReference type="EMBL" id="TCO52278.1"/>
    </source>
</evidence>
<proteinExistence type="predicted"/>
<evidence type="ECO:0000313" key="2">
    <source>
        <dbReference type="Proteomes" id="UP000295680"/>
    </source>
</evidence>
<name>A0A4R2J714_9PSEU</name>
<dbReference type="AlphaFoldDB" id="A0A4R2J714"/>
<gene>
    <name evidence="1" type="ORF">EV192_1129</name>
</gene>
<dbReference type="Proteomes" id="UP000295680">
    <property type="component" value="Unassembled WGS sequence"/>
</dbReference>
<comment type="caution">
    <text evidence="1">The sequence shown here is derived from an EMBL/GenBank/DDBJ whole genome shotgun (WGS) entry which is preliminary data.</text>
</comment>
<accession>A0A4R2J714</accession>
<keyword evidence="2" id="KW-1185">Reference proteome</keyword>
<organism evidence="1 2">
    <name type="scientific">Actinocrispum wychmicini</name>
    <dbReference type="NCBI Taxonomy" id="1213861"/>
    <lineage>
        <taxon>Bacteria</taxon>
        <taxon>Bacillati</taxon>
        <taxon>Actinomycetota</taxon>
        <taxon>Actinomycetes</taxon>
        <taxon>Pseudonocardiales</taxon>
        <taxon>Pseudonocardiaceae</taxon>
        <taxon>Actinocrispum</taxon>
    </lineage>
</organism>